<keyword evidence="7" id="KW-1133">Transmembrane helix</keyword>
<keyword evidence="4 5" id="KW-0660">Purine salvage</keyword>
<keyword evidence="2 5" id="KW-0328">Glycosyltransferase</keyword>
<evidence type="ECO:0000256" key="6">
    <source>
        <dbReference type="NCBIfam" id="TIGR01744"/>
    </source>
</evidence>
<dbReference type="InterPro" id="IPR050118">
    <property type="entry name" value="Pur/Pyrimidine_PRTase"/>
</dbReference>
<feature type="binding site" evidence="5">
    <location>
        <position position="156"/>
    </location>
    <ligand>
        <name>xanthine</name>
        <dbReference type="ChEBI" id="CHEBI:17712"/>
    </ligand>
</feature>
<organism evidence="9 10">
    <name type="scientific">Desulforamulus putei DSM 12395</name>
    <dbReference type="NCBI Taxonomy" id="1121429"/>
    <lineage>
        <taxon>Bacteria</taxon>
        <taxon>Bacillati</taxon>
        <taxon>Bacillota</taxon>
        <taxon>Clostridia</taxon>
        <taxon>Eubacteriales</taxon>
        <taxon>Peptococcaceae</taxon>
        <taxon>Desulforamulus</taxon>
    </lineage>
</organism>
<dbReference type="STRING" id="1121429.SAMN02745133_01293"/>
<keyword evidence="1 5" id="KW-0963">Cytoplasm</keyword>
<keyword evidence="7" id="KW-0812">Transmembrane</keyword>
<dbReference type="GO" id="GO:0005737">
    <property type="term" value="C:cytoplasm"/>
    <property type="evidence" value="ECO:0007669"/>
    <property type="project" value="UniProtKB-SubCell"/>
</dbReference>
<comment type="similarity">
    <text evidence="5">Belongs to the purine/pyrimidine phosphoribosyltransferase family. Xpt subfamily.</text>
</comment>
<evidence type="ECO:0000256" key="7">
    <source>
        <dbReference type="SAM" id="Phobius"/>
    </source>
</evidence>
<dbReference type="NCBIfam" id="TIGR01744">
    <property type="entry name" value="XPRTase"/>
    <property type="match status" value="1"/>
</dbReference>
<dbReference type="EC" id="2.4.2.22" evidence="5 6"/>
<comment type="catalytic activity">
    <reaction evidence="5">
        <text>XMP + diphosphate = xanthine + 5-phospho-alpha-D-ribose 1-diphosphate</text>
        <dbReference type="Rhea" id="RHEA:10800"/>
        <dbReference type="ChEBI" id="CHEBI:17712"/>
        <dbReference type="ChEBI" id="CHEBI:33019"/>
        <dbReference type="ChEBI" id="CHEBI:57464"/>
        <dbReference type="ChEBI" id="CHEBI:58017"/>
        <dbReference type="EC" id="2.4.2.22"/>
    </reaction>
</comment>
<protein>
    <recommendedName>
        <fullName evidence="5 6">Xanthine phosphoribosyltransferase</fullName>
        <shortName evidence="5">XPRTase</shortName>
        <ecNumber evidence="5 6">2.4.2.22</ecNumber>
    </recommendedName>
</protein>
<evidence type="ECO:0000256" key="1">
    <source>
        <dbReference type="ARBA" id="ARBA00022490"/>
    </source>
</evidence>
<evidence type="ECO:0000256" key="5">
    <source>
        <dbReference type="HAMAP-Rule" id="MF_01184"/>
    </source>
</evidence>
<name>A0A1M4WXS6_9FIRM</name>
<dbReference type="CDD" id="cd06223">
    <property type="entry name" value="PRTases_typeI"/>
    <property type="match status" value="1"/>
</dbReference>
<dbReference type="NCBIfam" id="NF006671">
    <property type="entry name" value="PRK09219.1"/>
    <property type="match status" value="1"/>
</dbReference>
<dbReference type="OrthoDB" id="9790678at2"/>
<keyword evidence="7" id="KW-0472">Membrane</keyword>
<comment type="subcellular location">
    <subcellularLocation>
        <location evidence="5">Cytoplasm</location>
    </subcellularLocation>
</comment>
<evidence type="ECO:0000313" key="10">
    <source>
        <dbReference type="Proteomes" id="UP000184148"/>
    </source>
</evidence>
<proteinExistence type="inferred from homology"/>
<dbReference type="EMBL" id="FQUY01000007">
    <property type="protein sequence ID" value="SHE86039.1"/>
    <property type="molecule type" value="Genomic_DNA"/>
</dbReference>
<dbReference type="Proteomes" id="UP000184148">
    <property type="component" value="Unassembled WGS sequence"/>
</dbReference>
<reference evidence="10" key="1">
    <citation type="submission" date="2016-11" db="EMBL/GenBank/DDBJ databases">
        <authorList>
            <person name="Varghese N."/>
            <person name="Submissions S."/>
        </authorList>
    </citation>
    <scope>NUCLEOTIDE SEQUENCE [LARGE SCALE GENOMIC DNA]</scope>
    <source>
        <strain evidence="10">DSM 12395</strain>
    </source>
</reference>
<dbReference type="RefSeq" id="WP_073237526.1">
    <property type="nucleotide sequence ID" value="NZ_FQUY01000007.1"/>
</dbReference>
<feature type="binding site" evidence="5">
    <location>
        <position position="20"/>
    </location>
    <ligand>
        <name>xanthine</name>
        <dbReference type="ChEBI" id="CHEBI:17712"/>
    </ligand>
</feature>
<dbReference type="AlphaFoldDB" id="A0A1M4WXS6"/>
<evidence type="ECO:0000259" key="8">
    <source>
        <dbReference type="Pfam" id="PF00156"/>
    </source>
</evidence>
<dbReference type="UniPathway" id="UPA00602">
    <property type="reaction ID" value="UER00658"/>
</dbReference>
<evidence type="ECO:0000313" key="9">
    <source>
        <dbReference type="EMBL" id="SHE86039.1"/>
    </source>
</evidence>
<sequence length="190" mass="21097">MQLLRDKIIHNSQIVSDQILRVDSFINHMIDPNVMLEIGREFARRFSDAKITKVLTVEASGIAVGLTTAMALNVPLLFAKKKMPSTLQQNYYLSNIHSFTKNESVDIYVAKQYLSCHDRVLIVDDFLARGEALKGLTQLVKQAGAELVGVGIVIEKVFQGGGKNLRDSGVRIESLIKIKSLEGGKLQLEE</sequence>
<accession>A0A1M4WXS6</accession>
<dbReference type="Pfam" id="PF00156">
    <property type="entry name" value="Pribosyltran"/>
    <property type="match status" value="1"/>
</dbReference>
<dbReference type="GO" id="GO:0006166">
    <property type="term" value="P:purine ribonucleoside salvage"/>
    <property type="evidence" value="ECO:0007669"/>
    <property type="project" value="UniProtKB-KW"/>
</dbReference>
<evidence type="ECO:0000256" key="4">
    <source>
        <dbReference type="ARBA" id="ARBA00022726"/>
    </source>
</evidence>
<dbReference type="Gene3D" id="3.40.50.2020">
    <property type="match status" value="1"/>
</dbReference>
<dbReference type="InterPro" id="IPR010079">
    <property type="entry name" value="Xanthine_PRibTrfase"/>
</dbReference>
<comment type="function">
    <text evidence="5">Converts the preformed base xanthine, a product of nucleic acid breakdown, to xanthosine 5'-monophosphate (XMP), so it can be reused for RNA or DNA synthesis.</text>
</comment>
<dbReference type="GO" id="GO:0032265">
    <property type="term" value="P:XMP salvage"/>
    <property type="evidence" value="ECO:0007669"/>
    <property type="project" value="UniProtKB-UniRule"/>
</dbReference>
<feature type="transmembrane region" description="Helical" evidence="7">
    <location>
        <begin position="59"/>
        <end position="79"/>
    </location>
</feature>
<dbReference type="SUPFAM" id="SSF53271">
    <property type="entry name" value="PRTase-like"/>
    <property type="match status" value="1"/>
</dbReference>
<dbReference type="HAMAP" id="MF_01184">
    <property type="entry name" value="XPRTase"/>
    <property type="match status" value="1"/>
</dbReference>
<dbReference type="PANTHER" id="PTHR43864">
    <property type="entry name" value="HYPOXANTHINE/GUANINE PHOSPHORIBOSYLTRANSFERASE"/>
    <property type="match status" value="1"/>
</dbReference>
<dbReference type="PANTHER" id="PTHR43864:SF1">
    <property type="entry name" value="XANTHINE PHOSPHORIBOSYLTRANSFERASE"/>
    <property type="match status" value="1"/>
</dbReference>
<comment type="pathway">
    <text evidence="5">Purine metabolism; XMP biosynthesis via salvage pathway; XMP from xanthine: step 1/1.</text>
</comment>
<comment type="subunit">
    <text evidence="5">Homodimer.</text>
</comment>
<keyword evidence="10" id="KW-1185">Reference proteome</keyword>
<dbReference type="GO" id="GO:0046110">
    <property type="term" value="P:xanthine metabolic process"/>
    <property type="evidence" value="ECO:0007669"/>
    <property type="project" value="UniProtKB-UniRule"/>
</dbReference>
<evidence type="ECO:0000256" key="2">
    <source>
        <dbReference type="ARBA" id="ARBA00022676"/>
    </source>
</evidence>
<dbReference type="InterPro" id="IPR000836">
    <property type="entry name" value="PRTase_dom"/>
</dbReference>
<evidence type="ECO:0000256" key="3">
    <source>
        <dbReference type="ARBA" id="ARBA00022679"/>
    </source>
</evidence>
<dbReference type="InterPro" id="IPR029057">
    <property type="entry name" value="PRTase-like"/>
</dbReference>
<dbReference type="GO" id="GO:0000310">
    <property type="term" value="F:xanthine phosphoribosyltransferase activity"/>
    <property type="evidence" value="ECO:0007669"/>
    <property type="project" value="UniProtKB-UniRule"/>
</dbReference>
<feature type="binding site" evidence="5">
    <location>
        <begin position="128"/>
        <end position="132"/>
    </location>
    <ligand>
        <name>5-phospho-alpha-D-ribose 1-diphosphate</name>
        <dbReference type="ChEBI" id="CHEBI:58017"/>
    </ligand>
</feature>
<gene>
    <name evidence="5" type="primary">xpt</name>
    <name evidence="9" type="ORF">SAMN02745133_01293</name>
</gene>
<feature type="domain" description="Phosphoribosyltransferase" evidence="8">
    <location>
        <begin position="33"/>
        <end position="156"/>
    </location>
</feature>
<keyword evidence="3 5" id="KW-0808">Transferase</keyword>
<feature type="binding site" evidence="5">
    <location>
        <position position="27"/>
    </location>
    <ligand>
        <name>xanthine</name>
        <dbReference type="ChEBI" id="CHEBI:17712"/>
    </ligand>
</feature>